<accession>A0A9D4F738</accession>
<organism evidence="1 2">
    <name type="scientific">Dreissena polymorpha</name>
    <name type="common">Zebra mussel</name>
    <name type="synonym">Mytilus polymorpha</name>
    <dbReference type="NCBI Taxonomy" id="45954"/>
    <lineage>
        <taxon>Eukaryota</taxon>
        <taxon>Metazoa</taxon>
        <taxon>Spiralia</taxon>
        <taxon>Lophotrochozoa</taxon>
        <taxon>Mollusca</taxon>
        <taxon>Bivalvia</taxon>
        <taxon>Autobranchia</taxon>
        <taxon>Heteroconchia</taxon>
        <taxon>Euheterodonta</taxon>
        <taxon>Imparidentia</taxon>
        <taxon>Neoheterodontei</taxon>
        <taxon>Myida</taxon>
        <taxon>Dreissenoidea</taxon>
        <taxon>Dreissenidae</taxon>
        <taxon>Dreissena</taxon>
    </lineage>
</organism>
<dbReference type="AlphaFoldDB" id="A0A9D4F738"/>
<name>A0A9D4F738_DREPO</name>
<gene>
    <name evidence="1" type="ORF">DPMN_144774</name>
</gene>
<proteinExistence type="predicted"/>
<evidence type="ECO:0000313" key="2">
    <source>
        <dbReference type="Proteomes" id="UP000828390"/>
    </source>
</evidence>
<evidence type="ECO:0000313" key="1">
    <source>
        <dbReference type="EMBL" id="KAH3791291.1"/>
    </source>
</evidence>
<reference evidence="1" key="1">
    <citation type="journal article" date="2019" name="bioRxiv">
        <title>The Genome of the Zebra Mussel, Dreissena polymorpha: A Resource for Invasive Species Research.</title>
        <authorList>
            <person name="McCartney M.A."/>
            <person name="Auch B."/>
            <person name="Kono T."/>
            <person name="Mallez S."/>
            <person name="Zhang Y."/>
            <person name="Obille A."/>
            <person name="Becker A."/>
            <person name="Abrahante J.E."/>
            <person name="Garbe J."/>
            <person name="Badalamenti J.P."/>
            <person name="Herman A."/>
            <person name="Mangelson H."/>
            <person name="Liachko I."/>
            <person name="Sullivan S."/>
            <person name="Sone E.D."/>
            <person name="Koren S."/>
            <person name="Silverstein K.A.T."/>
            <person name="Beckman K.B."/>
            <person name="Gohl D.M."/>
        </authorList>
    </citation>
    <scope>NUCLEOTIDE SEQUENCE</scope>
    <source>
        <strain evidence="1">Duluth1</strain>
        <tissue evidence="1">Whole animal</tissue>
    </source>
</reference>
<dbReference type="Proteomes" id="UP000828390">
    <property type="component" value="Unassembled WGS sequence"/>
</dbReference>
<keyword evidence="2" id="KW-1185">Reference proteome</keyword>
<protein>
    <submittedName>
        <fullName evidence="1">Uncharacterized protein</fullName>
    </submittedName>
</protein>
<comment type="caution">
    <text evidence="1">The sequence shown here is derived from an EMBL/GenBank/DDBJ whole genome shotgun (WGS) entry which is preliminary data.</text>
</comment>
<sequence length="75" mass="8584">MPVSSTSISIPYSMLENWDLRERRSIGLANQQDLMAATAFDMVWELSESVPKKLRTLLIHFSRKTHICLLYNAAS</sequence>
<dbReference type="EMBL" id="JAIWYP010000007">
    <property type="protein sequence ID" value="KAH3791291.1"/>
    <property type="molecule type" value="Genomic_DNA"/>
</dbReference>
<reference evidence="1" key="2">
    <citation type="submission" date="2020-11" db="EMBL/GenBank/DDBJ databases">
        <authorList>
            <person name="McCartney M.A."/>
            <person name="Auch B."/>
            <person name="Kono T."/>
            <person name="Mallez S."/>
            <person name="Becker A."/>
            <person name="Gohl D.M."/>
            <person name="Silverstein K.A.T."/>
            <person name="Koren S."/>
            <person name="Bechman K.B."/>
            <person name="Herman A."/>
            <person name="Abrahante J.E."/>
            <person name="Garbe J."/>
        </authorList>
    </citation>
    <scope>NUCLEOTIDE SEQUENCE</scope>
    <source>
        <strain evidence="1">Duluth1</strain>
        <tissue evidence="1">Whole animal</tissue>
    </source>
</reference>